<evidence type="ECO:0000313" key="4">
    <source>
        <dbReference type="Proteomes" id="UP000005446"/>
    </source>
</evidence>
<dbReference type="PANTHER" id="PTHR12205">
    <property type="entry name" value="CENTROMERE/KINETOCHORE PROTEIN ZW10"/>
    <property type="match status" value="1"/>
</dbReference>
<dbReference type="InterPro" id="IPR046362">
    <property type="entry name" value="Zw10/DSL1_C_sf"/>
</dbReference>
<accession>H0ENW0</accession>
<feature type="compositionally biased region" description="Basic and acidic residues" evidence="1">
    <location>
        <begin position="222"/>
        <end position="235"/>
    </location>
</feature>
<dbReference type="GO" id="GO:1990423">
    <property type="term" value="C:RZZ complex"/>
    <property type="evidence" value="ECO:0007669"/>
    <property type="project" value="TreeGrafter"/>
</dbReference>
<protein>
    <submittedName>
        <fullName evidence="3">Putative Centromere/kinetochore protein zw10 like protein</fullName>
    </submittedName>
</protein>
<reference evidence="3 4" key="1">
    <citation type="journal article" date="2012" name="Eukaryot. Cell">
        <title>Genome sequence of the fungus Glarea lozoyensis: the first genome sequence of a species from the Helotiaceae family.</title>
        <authorList>
            <person name="Youssar L."/>
            <person name="Gruening B.A."/>
            <person name="Erxleben A."/>
            <person name="Guenther S."/>
            <person name="Huettel W."/>
        </authorList>
    </citation>
    <scope>NUCLEOTIDE SEQUENCE [LARGE SCALE GENOMIC DNA]</scope>
    <source>
        <strain evidence="4">ATCC 74030 / MF5533</strain>
    </source>
</reference>
<gene>
    <name evidence="3" type="ORF">M7I_4323</name>
</gene>
<comment type="caution">
    <text evidence="3">The sequence shown here is derived from an EMBL/GenBank/DDBJ whole genome shotgun (WGS) entry which is preliminary data.</text>
</comment>
<dbReference type="InterPro" id="IPR055148">
    <property type="entry name" value="ZW10_C_2"/>
</dbReference>
<dbReference type="OrthoDB" id="534815at2759"/>
<dbReference type="Proteomes" id="UP000005446">
    <property type="component" value="Unassembled WGS sequence"/>
</dbReference>
<feature type="domain" description="ZW10 C-terminal helical" evidence="2">
    <location>
        <begin position="452"/>
        <end position="588"/>
    </location>
</feature>
<dbReference type="AlphaFoldDB" id="H0ENW0"/>
<evidence type="ECO:0000256" key="1">
    <source>
        <dbReference type="SAM" id="MobiDB-lite"/>
    </source>
</evidence>
<dbReference type="HOGENOM" id="CLU_006571_0_0_1"/>
<organism evidence="3 4">
    <name type="scientific">Glarea lozoyensis (strain ATCC 74030 / MF5533)</name>
    <dbReference type="NCBI Taxonomy" id="1104152"/>
    <lineage>
        <taxon>Eukaryota</taxon>
        <taxon>Fungi</taxon>
        <taxon>Dikarya</taxon>
        <taxon>Ascomycota</taxon>
        <taxon>Pezizomycotina</taxon>
        <taxon>Leotiomycetes</taxon>
        <taxon>Helotiales</taxon>
        <taxon>Helotiaceae</taxon>
        <taxon>Glarea</taxon>
    </lineage>
</organism>
<evidence type="ECO:0000313" key="3">
    <source>
        <dbReference type="EMBL" id="EHK99828.1"/>
    </source>
</evidence>
<dbReference type="Gene3D" id="1.10.357.150">
    <property type="match status" value="1"/>
</dbReference>
<proteinExistence type="predicted"/>
<sequence>MDATLDQVEQLAGESNLLEALQMLEDVRRRISTAAPDETTRAMRIIDDRCSELRKYIHEQLHEAWAALIDFDFDANALTIHKKLPEVDAVAINFWKELDQIIIKPRTILQSGVQPGVAIDGNTIKSTEGSADHTIKSLFADLTGIIRFLFEKLPRDFISHVSDAMMPILSTRVKENWLDNAVPTSLEDLRGYQVALVQVAEFASVGTPKVAVKVEKRMVAQEETSHLAATEKDTAEDGWDAAWDSGDDNDKPDPAPTMRRHRSSLEEERTTVQSSLPIPEDVIEDDANDGADAWGWGDEDNDGDGERPATPNPEPSPDITPEPSEVVSDLREMTIAEKYYTSSMPQHVLSTVVTIYEDAASLTQENFLYNDAMWLSEQLNNYQEEWKQRKDLSDRSYGKVRLDQETKTLESFGKRAYTNELVSQRTTLKNFLGDTQNFFQQDPITIEADTKNVISYIRDKCKDWTKLLTWSTLASAIGSLVNSVASKLITDIFELTTIGVDDAERIATILTQVEGLSDLFLKPQNVSQPEPISLAPHFVPLWFRLNFLNQVLQSNLNDIRFLWNESDLSLYFSPEEVVELIRLSFENNSNVRGVVREIERGGRGKGRE</sequence>
<keyword evidence="4" id="KW-1185">Reference proteome</keyword>
<evidence type="ECO:0000259" key="2">
    <source>
        <dbReference type="Pfam" id="PF22766"/>
    </source>
</evidence>
<dbReference type="GO" id="GO:0005737">
    <property type="term" value="C:cytoplasm"/>
    <property type="evidence" value="ECO:0007669"/>
    <property type="project" value="GOC"/>
</dbReference>
<dbReference type="PANTHER" id="PTHR12205:SF0">
    <property type="entry name" value="CENTROMERE_KINETOCHORE PROTEIN ZW10 HOMOLOG"/>
    <property type="match status" value="1"/>
</dbReference>
<dbReference type="EMBL" id="AGUE01000106">
    <property type="protein sequence ID" value="EHK99828.1"/>
    <property type="molecule type" value="Genomic_DNA"/>
</dbReference>
<feature type="region of interest" description="Disordered" evidence="1">
    <location>
        <begin position="222"/>
        <end position="325"/>
    </location>
</feature>
<dbReference type="Pfam" id="PF22766">
    <property type="entry name" value="ZW10_C2"/>
    <property type="match status" value="1"/>
</dbReference>
<dbReference type="GO" id="GO:0007094">
    <property type="term" value="P:mitotic spindle assembly checkpoint signaling"/>
    <property type="evidence" value="ECO:0007669"/>
    <property type="project" value="TreeGrafter"/>
</dbReference>
<dbReference type="InParanoid" id="H0ENW0"/>
<dbReference type="GO" id="GO:0006888">
    <property type="term" value="P:endoplasmic reticulum to Golgi vesicle-mediated transport"/>
    <property type="evidence" value="ECO:0007669"/>
    <property type="project" value="TreeGrafter"/>
</dbReference>
<feature type="compositionally biased region" description="Pro residues" evidence="1">
    <location>
        <begin position="310"/>
        <end position="320"/>
    </location>
</feature>
<name>H0ENW0_GLAL7</name>